<dbReference type="InterPro" id="IPR000683">
    <property type="entry name" value="Gfo/Idh/MocA-like_OxRdtase_N"/>
</dbReference>
<evidence type="ECO:0000313" key="2">
    <source>
        <dbReference type="EMBL" id="SVE03036.1"/>
    </source>
</evidence>
<accession>A0A383A569</accession>
<organism evidence="2">
    <name type="scientific">marine metagenome</name>
    <dbReference type="NCBI Taxonomy" id="408172"/>
    <lineage>
        <taxon>unclassified sequences</taxon>
        <taxon>metagenomes</taxon>
        <taxon>ecological metagenomes</taxon>
    </lineage>
</organism>
<feature type="domain" description="Gfo/Idh/MocA-like oxidoreductase N-terminal" evidence="1">
    <location>
        <begin position="8"/>
        <end position="118"/>
    </location>
</feature>
<dbReference type="InterPro" id="IPR051450">
    <property type="entry name" value="Gfo/Idh/MocA_Oxidoreductases"/>
</dbReference>
<dbReference type="SUPFAM" id="SSF51735">
    <property type="entry name" value="NAD(P)-binding Rossmann-fold domains"/>
    <property type="match status" value="1"/>
</dbReference>
<sequence length="140" mass="16011">MKKNMIKKILVVGLGSIGTRHVSNLIKSGCNLGIYSYQNRILSSEKGITYESNLSNDVLKKYDAIVIANSTEKHLDVAVMCVEEKKPFYIEKPLSNNLEGIDSINRKIIKEKLHTKVGYMMRAHPNLQFIKDFLKKNQRK</sequence>
<evidence type="ECO:0000259" key="1">
    <source>
        <dbReference type="Pfam" id="PF01408"/>
    </source>
</evidence>
<dbReference type="Gene3D" id="3.40.50.720">
    <property type="entry name" value="NAD(P)-binding Rossmann-like Domain"/>
    <property type="match status" value="1"/>
</dbReference>
<proteinExistence type="predicted"/>
<dbReference type="InterPro" id="IPR036291">
    <property type="entry name" value="NAD(P)-bd_dom_sf"/>
</dbReference>
<dbReference type="GO" id="GO:0000166">
    <property type="term" value="F:nucleotide binding"/>
    <property type="evidence" value="ECO:0007669"/>
    <property type="project" value="InterPro"/>
</dbReference>
<protein>
    <recommendedName>
        <fullName evidence="1">Gfo/Idh/MocA-like oxidoreductase N-terminal domain-containing protein</fullName>
    </recommendedName>
</protein>
<dbReference type="EMBL" id="UINC01189378">
    <property type="protein sequence ID" value="SVE03036.1"/>
    <property type="molecule type" value="Genomic_DNA"/>
</dbReference>
<dbReference type="AlphaFoldDB" id="A0A383A569"/>
<name>A0A383A569_9ZZZZ</name>
<feature type="non-terminal residue" evidence="2">
    <location>
        <position position="140"/>
    </location>
</feature>
<dbReference type="PANTHER" id="PTHR43377:SF1">
    <property type="entry name" value="BILIVERDIN REDUCTASE A"/>
    <property type="match status" value="1"/>
</dbReference>
<gene>
    <name evidence="2" type="ORF">METZ01_LOCUS455890</name>
</gene>
<reference evidence="2" key="1">
    <citation type="submission" date="2018-05" db="EMBL/GenBank/DDBJ databases">
        <authorList>
            <person name="Lanie J.A."/>
            <person name="Ng W.-L."/>
            <person name="Kazmierczak K.M."/>
            <person name="Andrzejewski T.M."/>
            <person name="Davidsen T.M."/>
            <person name="Wayne K.J."/>
            <person name="Tettelin H."/>
            <person name="Glass J.I."/>
            <person name="Rusch D."/>
            <person name="Podicherti R."/>
            <person name="Tsui H.-C.T."/>
            <person name="Winkler M.E."/>
        </authorList>
    </citation>
    <scope>NUCLEOTIDE SEQUENCE</scope>
</reference>
<dbReference type="Pfam" id="PF01408">
    <property type="entry name" value="GFO_IDH_MocA"/>
    <property type="match status" value="1"/>
</dbReference>
<dbReference type="PANTHER" id="PTHR43377">
    <property type="entry name" value="BILIVERDIN REDUCTASE A"/>
    <property type="match status" value="1"/>
</dbReference>